<sequence>MTGPRVAARTSAALALFLALSGCSGGETPPRATTSSSAAAPTTTTAPPPTREELAEEAATTAFSEFLRVTDAASQDPGLRDWEPEIRQYAGDPAAYLAVQAARDYAVLGLRQVGDSQVDVEVMSVGLAAPEGPTVAMTGCYDSQSTQLVKADSGEVVPPGTPPRYVWDITVIQYLSEPGEPWLVSTLEPRTDQPC</sequence>
<name>A0A543PJ49_9ACTN</name>
<feature type="signal peptide" evidence="2">
    <location>
        <begin position="1"/>
        <end position="25"/>
    </location>
</feature>
<evidence type="ECO:0000313" key="4">
    <source>
        <dbReference type="Proteomes" id="UP000319865"/>
    </source>
</evidence>
<feature type="compositionally biased region" description="Low complexity" evidence="1">
    <location>
        <begin position="27"/>
        <end position="45"/>
    </location>
</feature>
<protein>
    <recommendedName>
        <fullName evidence="5">Mce-associated membrane protein</fullName>
    </recommendedName>
</protein>
<gene>
    <name evidence="3" type="ORF">FHU33_3578</name>
</gene>
<organism evidence="3 4">
    <name type="scientific">Blastococcus colisei</name>
    <dbReference type="NCBI Taxonomy" id="1564162"/>
    <lineage>
        <taxon>Bacteria</taxon>
        <taxon>Bacillati</taxon>
        <taxon>Actinomycetota</taxon>
        <taxon>Actinomycetes</taxon>
        <taxon>Geodermatophilales</taxon>
        <taxon>Geodermatophilaceae</taxon>
        <taxon>Blastococcus</taxon>
    </lineage>
</organism>
<feature type="region of interest" description="Disordered" evidence="1">
    <location>
        <begin position="25"/>
        <end position="51"/>
    </location>
</feature>
<accession>A0A543PJ49</accession>
<proteinExistence type="predicted"/>
<evidence type="ECO:0000313" key="3">
    <source>
        <dbReference type="EMBL" id="TQN44094.1"/>
    </source>
</evidence>
<dbReference type="OrthoDB" id="5191826at2"/>
<reference evidence="3 4" key="1">
    <citation type="submission" date="2019-06" db="EMBL/GenBank/DDBJ databases">
        <title>Sequencing the genomes of 1000 actinobacteria strains.</title>
        <authorList>
            <person name="Klenk H.-P."/>
        </authorList>
    </citation>
    <scope>NUCLEOTIDE SEQUENCE [LARGE SCALE GENOMIC DNA]</scope>
    <source>
        <strain evidence="3 4">DSM 46837</strain>
    </source>
</reference>
<evidence type="ECO:0000256" key="1">
    <source>
        <dbReference type="SAM" id="MobiDB-lite"/>
    </source>
</evidence>
<dbReference type="AlphaFoldDB" id="A0A543PJ49"/>
<keyword evidence="2" id="KW-0732">Signal</keyword>
<dbReference type="Proteomes" id="UP000319865">
    <property type="component" value="Unassembled WGS sequence"/>
</dbReference>
<comment type="caution">
    <text evidence="3">The sequence shown here is derived from an EMBL/GenBank/DDBJ whole genome shotgun (WGS) entry which is preliminary data.</text>
</comment>
<evidence type="ECO:0008006" key="5">
    <source>
        <dbReference type="Google" id="ProtNLM"/>
    </source>
</evidence>
<feature type="chain" id="PRO_5038579498" description="Mce-associated membrane protein" evidence="2">
    <location>
        <begin position="26"/>
        <end position="195"/>
    </location>
</feature>
<dbReference type="PROSITE" id="PS51257">
    <property type="entry name" value="PROKAR_LIPOPROTEIN"/>
    <property type="match status" value="1"/>
</dbReference>
<evidence type="ECO:0000256" key="2">
    <source>
        <dbReference type="SAM" id="SignalP"/>
    </source>
</evidence>
<keyword evidence="4" id="KW-1185">Reference proteome</keyword>
<dbReference type="EMBL" id="VFQE01000001">
    <property type="protein sequence ID" value="TQN44094.1"/>
    <property type="molecule type" value="Genomic_DNA"/>
</dbReference>